<feature type="region of interest" description="Disordered" evidence="1">
    <location>
        <begin position="322"/>
        <end position="384"/>
    </location>
</feature>
<dbReference type="AlphaFoldDB" id="A0A9P5NU07"/>
<proteinExistence type="predicted"/>
<feature type="region of interest" description="Disordered" evidence="1">
    <location>
        <begin position="208"/>
        <end position="228"/>
    </location>
</feature>
<reference evidence="2" key="1">
    <citation type="submission" date="2020-11" db="EMBL/GenBank/DDBJ databases">
        <authorList>
            <consortium name="DOE Joint Genome Institute"/>
            <person name="Ahrendt S."/>
            <person name="Riley R."/>
            <person name="Andreopoulos W."/>
            <person name="LaButti K."/>
            <person name="Pangilinan J."/>
            <person name="Ruiz-duenas F.J."/>
            <person name="Barrasa J.M."/>
            <person name="Sanchez-Garcia M."/>
            <person name="Camarero S."/>
            <person name="Miyauchi S."/>
            <person name="Serrano A."/>
            <person name="Linde D."/>
            <person name="Babiker R."/>
            <person name="Drula E."/>
            <person name="Ayuso-Fernandez I."/>
            <person name="Pacheco R."/>
            <person name="Padilla G."/>
            <person name="Ferreira P."/>
            <person name="Barriuso J."/>
            <person name="Kellner H."/>
            <person name="Castanera R."/>
            <person name="Alfaro M."/>
            <person name="Ramirez L."/>
            <person name="Pisabarro A.G."/>
            <person name="Kuo A."/>
            <person name="Tritt A."/>
            <person name="Lipzen A."/>
            <person name="He G."/>
            <person name="Yan M."/>
            <person name="Ng V."/>
            <person name="Cullen D."/>
            <person name="Martin F."/>
            <person name="Rosso M.-N."/>
            <person name="Henrissat B."/>
            <person name="Hibbett D."/>
            <person name="Martinez A.T."/>
            <person name="Grigoriev I.V."/>
        </authorList>
    </citation>
    <scope>NUCLEOTIDE SEQUENCE</scope>
    <source>
        <strain evidence="2">AH 44721</strain>
    </source>
</reference>
<accession>A0A9P5NU07</accession>
<gene>
    <name evidence="2" type="ORF">CPB84DRAFT_166987</name>
</gene>
<dbReference type="Proteomes" id="UP000724874">
    <property type="component" value="Unassembled WGS sequence"/>
</dbReference>
<evidence type="ECO:0000313" key="3">
    <source>
        <dbReference type="Proteomes" id="UP000724874"/>
    </source>
</evidence>
<protein>
    <submittedName>
        <fullName evidence="2">Uncharacterized protein</fullName>
    </submittedName>
</protein>
<comment type="caution">
    <text evidence="2">The sequence shown here is derived from an EMBL/GenBank/DDBJ whole genome shotgun (WGS) entry which is preliminary data.</text>
</comment>
<feature type="compositionally biased region" description="Polar residues" evidence="1">
    <location>
        <begin position="324"/>
        <end position="335"/>
    </location>
</feature>
<name>A0A9P5NU07_GYMJU</name>
<organism evidence="2 3">
    <name type="scientific">Gymnopilus junonius</name>
    <name type="common">Spectacular rustgill mushroom</name>
    <name type="synonym">Gymnopilus spectabilis subsp. junonius</name>
    <dbReference type="NCBI Taxonomy" id="109634"/>
    <lineage>
        <taxon>Eukaryota</taxon>
        <taxon>Fungi</taxon>
        <taxon>Dikarya</taxon>
        <taxon>Basidiomycota</taxon>
        <taxon>Agaricomycotina</taxon>
        <taxon>Agaricomycetes</taxon>
        <taxon>Agaricomycetidae</taxon>
        <taxon>Agaricales</taxon>
        <taxon>Agaricineae</taxon>
        <taxon>Hymenogastraceae</taxon>
        <taxon>Gymnopilus</taxon>
    </lineage>
</organism>
<sequence length="456" mass="49500">MEHQFRRGIYRPNAQRLSISLAPLVAQRSLLFRVKADLATKTNYEELTPTEESPGLFLLSGNVTPSPSARIISAALSALSTASVYSQDSWDGEKSPFGAILVPPQPQPHSQQYLNVRPDTRRHAIALSPGVQWEDLLEEDESHIGVPDVALNTPLPQSPTPPEHGNPAPDHNAIEASLPLESGVEVFPMSKAVVDIPVIKLEVLGGGPAAGKLQKKKRSPSEDMNDTTTKRVSKHAKAFGKVIGHLSLQPSSRKEIAAPKQRRNTTPVVSVNKASPDYKLPELKPGMASPIRMSFIANSGSGPLIVPGLHEPAPIPHQAHYVKASQTRQTLSANPKPQPRTAKIRQTMPPATPLPRRSSTPPPPTPVPTAGKKGHRRYKSSPAAAQFDFDTKTKDWEREDVPPLPAMPPFATLNLSVPRQRAGSLATLPPSVPIVRGIEPPFPVYAVHQPRQRLVM</sequence>
<feature type="region of interest" description="Disordered" evidence="1">
    <location>
        <begin position="152"/>
        <end position="171"/>
    </location>
</feature>
<evidence type="ECO:0000256" key="1">
    <source>
        <dbReference type="SAM" id="MobiDB-lite"/>
    </source>
</evidence>
<dbReference type="OrthoDB" id="3067187at2759"/>
<keyword evidence="3" id="KW-1185">Reference proteome</keyword>
<dbReference type="EMBL" id="JADNYJ010000011">
    <property type="protein sequence ID" value="KAF8908593.1"/>
    <property type="molecule type" value="Genomic_DNA"/>
</dbReference>
<evidence type="ECO:0000313" key="2">
    <source>
        <dbReference type="EMBL" id="KAF8908593.1"/>
    </source>
</evidence>